<dbReference type="AlphaFoldDB" id="A0A935PWI7"/>
<accession>A0A935PWI7</accession>
<reference evidence="3 4" key="1">
    <citation type="submission" date="2020-10" db="EMBL/GenBank/DDBJ databases">
        <title>Connecting structure to function with the recovery of over 1000 high-quality activated sludge metagenome-assembled genomes encoding full-length rRNA genes using long-read sequencing.</title>
        <authorList>
            <person name="Singleton C.M."/>
            <person name="Petriglieri F."/>
            <person name="Kristensen J.M."/>
            <person name="Kirkegaard R.H."/>
            <person name="Michaelsen T.Y."/>
            <person name="Andersen M.H."/>
            <person name="Karst S.M."/>
            <person name="Dueholm M.S."/>
            <person name="Nielsen P.H."/>
            <person name="Albertsen M."/>
        </authorList>
    </citation>
    <scope>NUCLEOTIDE SEQUENCE [LARGE SCALE GENOMIC DNA]</scope>
    <source>
        <strain evidence="3">EsbW_18-Q3-R4-48_BATAC.285</strain>
    </source>
</reference>
<dbReference type="InterPro" id="IPR011006">
    <property type="entry name" value="CheY-like_superfamily"/>
</dbReference>
<dbReference type="Proteomes" id="UP000697998">
    <property type="component" value="Unassembled WGS sequence"/>
</dbReference>
<evidence type="ECO:0000313" key="4">
    <source>
        <dbReference type="Proteomes" id="UP000697998"/>
    </source>
</evidence>
<evidence type="ECO:0000259" key="2">
    <source>
        <dbReference type="PROSITE" id="PS50110"/>
    </source>
</evidence>
<dbReference type="InterPro" id="IPR052048">
    <property type="entry name" value="ST_Response_Regulator"/>
</dbReference>
<evidence type="ECO:0000256" key="1">
    <source>
        <dbReference type="PROSITE-ProRule" id="PRU00169"/>
    </source>
</evidence>
<dbReference type="Pfam" id="PF00072">
    <property type="entry name" value="Response_reg"/>
    <property type="match status" value="1"/>
</dbReference>
<keyword evidence="1" id="KW-0597">Phosphoprotein</keyword>
<dbReference type="GO" id="GO:0000160">
    <property type="term" value="P:phosphorelay signal transduction system"/>
    <property type="evidence" value="ECO:0007669"/>
    <property type="project" value="InterPro"/>
</dbReference>
<dbReference type="EMBL" id="JADJMH010000001">
    <property type="protein sequence ID" value="MBK7673532.1"/>
    <property type="molecule type" value="Genomic_DNA"/>
</dbReference>
<evidence type="ECO:0000313" key="3">
    <source>
        <dbReference type="EMBL" id="MBK7673532.1"/>
    </source>
</evidence>
<organism evidence="3 4">
    <name type="scientific">Candidatus Accumulibacter proximus</name>
    <dbReference type="NCBI Taxonomy" id="2954385"/>
    <lineage>
        <taxon>Bacteria</taxon>
        <taxon>Pseudomonadati</taxon>
        <taxon>Pseudomonadota</taxon>
        <taxon>Betaproteobacteria</taxon>
        <taxon>Candidatus Accumulibacter</taxon>
    </lineage>
</organism>
<dbReference type="PROSITE" id="PS50110">
    <property type="entry name" value="RESPONSE_REGULATORY"/>
    <property type="match status" value="1"/>
</dbReference>
<dbReference type="InterPro" id="IPR001789">
    <property type="entry name" value="Sig_transdc_resp-reg_receiver"/>
</dbReference>
<feature type="modified residue" description="4-aspartylphosphate" evidence="1">
    <location>
        <position position="58"/>
    </location>
</feature>
<dbReference type="Gene3D" id="3.40.50.2300">
    <property type="match status" value="1"/>
</dbReference>
<proteinExistence type="predicted"/>
<dbReference type="PANTHER" id="PTHR43228">
    <property type="entry name" value="TWO-COMPONENT RESPONSE REGULATOR"/>
    <property type="match status" value="1"/>
</dbReference>
<gene>
    <name evidence="3" type="ORF">IPJ27_01525</name>
</gene>
<comment type="caution">
    <text evidence="3">The sequence shown here is derived from an EMBL/GenBank/DDBJ whole genome shotgun (WGS) entry which is preliminary data.</text>
</comment>
<name>A0A935PWI7_9PROT</name>
<dbReference type="SUPFAM" id="SSF52172">
    <property type="entry name" value="CheY-like"/>
    <property type="match status" value="1"/>
</dbReference>
<sequence>MNASLPPRVVIVDDNDLMRTLLRGILRDNEYQVVGEAKNGIGALELTERLRPDIICMDVIMPEMGGLEALQAIKAMHPEIIVVMLTGSPTVKNVRESIQGGASGLIIKPFNPGKVLDTVSRAWQSARRPAAPQQAL</sequence>
<protein>
    <submittedName>
        <fullName evidence="3">Response regulator</fullName>
    </submittedName>
</protein>
<dbReference type="SMART" id="SM00448">
    <property type="entry name" value="REC"/>
    <property type="match status" value="1"/>
</dbReference>
<feature type="domain" description="Response regulatory" evidence="2">
    <location>
        <begin position="8"/>
        <end position="123"/>
    </location>
</feature>
<dbReference type="PANTHER" id="PTHR43228:SF1">
    <property type="entry name" value="TWO-COMPONENT RESPONSE REGULATOR ARR22"/>
    <property type="match status" value="1"/>
</dbReference>